<evidence type="ECO:0000256" key="1">
    <source>
        <dbReference type="ARBA" id="ARBA00005662"/>
    </source>
</evidence>
<dbReference type="AlphaFoldDB" id="A0A0K1PXT0"/>
<dbReference type="PANTHER" id="PTHR33393">
    <property type="entry name" value="POLYGLUTAMINE SYNTHESIS ACCESSORY PROTEIN RV0574C-RELATED"/>
    <property type="match status" value="1"/>
</dbReference>
<sequence>MAIVAAISSTSSTVVCAGDFPTRSGRPRAGMRNAAADYVMARCELFLCGDVMTGRGIDQILPTPSKPQLYEPWLRDAREYVELAERASGRIARPVDFAYIWGDALAELGRVRPDARIVNLETAVTTSEDAWPDKDINYRMHPANVECLTALGIDVCVLANNHVLDWGYGGLVETLDCLCGAGMRTVGAGRTALEAEAPAIVATGSGGRVVVFAVGHVSSGIPSSWAAKHDVPGIAVLHDLGPNEADTIVERAALARQLGDVVVVSIHWGTNWGYEIPDEHVRFAHALVDGGIDVVHGHSSHHPRAIEVYRGKPIFYGCGDFMTDYEGIHGYEAFRPALSPMYFTTFEVTDRGSSFVALRIVPFRLRKMRLERATRAESEPLVRACQRFDTKIALLEDGSLVTPARARRP</sequence>
<organism evidence="3 4">
    <name type="scientific">Labilithrix luteola</name>
    <dbReference type="NCBI Taxonomy" id="1391654"/>
    <lineage>
        <taxon>Bacteria</taxon>
        <taxon>Pseudomonadati</taxon>
        <taxon>Myxococcota</taxon>
        <taxon>Polyangia</taxon>
        <taxon>Polyangiales</taxon>
        <taxon>Labilitrichaceae</taxon>
        <taxon>Labilithrix</taxon>
    </lineage>
</organism>
<dbReference type="Proteomes" id="UP000064967">
    <property type="component" value="Chromosome"/>
</dbReference>
<dbReference type="InterPro" id="IPR019079">
    <property type="entry name" value="Capsule_synth_CapA"/>
</dbReference>
<evidence type="ECO:0000259" key="2">
    <source>
        <dbReference type="SMART" id="SM00854"/>
    </source>
</evidence>
<gene>
    <name evidence="3" type="ORF">AKJ09_04994</name>
</gene>
<dbReference type="Pfam" id="PF09587">
    <property type="entry name" value="PGA_cap"/>
    <property type="match status" value="1"/>
</dbReference>
<name>A0A0K1PXT0_9BACT</name>
<dbReference type="KEGG" id="llu:AKJ09_04994"/>
<dbReference type="EMBL" id="CP012333">
    <property type="protein sequence ID" value="AKU98330.1"/>
    <property type="molecule type" value="Genomic_DNA"/>
</dbReference>
<accession>A0A0K1PXT0</accession>
<dbReference type="STRING" id="1391654.AKJ09_04994"/>
<protein>
    <submittedName>
        <fullName evidence="3">Capsule biosynthesis protein capA</fullName>
    </submittedName>
</protein>
<dbReference type="PANTHER" id="PTHR33393:SF11">
    <property type="entry name" value="POLYGLUTAMINE SYNTHESIS ACCESSORY PROTEIN RV0574C-RELATED"/>
    <property type="match status" value="1"/>
</dbReference>
<dbReference type="InterPro" id="IPR029052">
    <property type="entry name" value="Metallo-depent_PP-like"/>
</dbReference>
<evidence type="ECO:0000313" key="3">
    <source>
        <dbReference type="EMBL" id="AKU98330.1"/>
    </source>
</evidence>
<dbReference type="Gene3D" id="3.60.21.10">
    <property type="match status" value="1"/>
</dbReference>
<keyword evidence="4" id="KW-1185">Reference proteome</keyword>
<dbReference type="SUPFAM" id="SSF56300">
    <property type="entry name" value="Metallo-dependent phosphatases"/>
    <property type="match status" value="1"/>
</dbReference>
<dbReference type="SMART" id="SM00854">
    <property type="entry name" value="PGA_cap"/>
    <property type="match status" value="1"/>
</dbReference>
<dbReference type="PATRIC" id="fig|1391654.3.peg.5058"/>
<comment type="similarity">
    <text evidence="1">Belongs to the CapA family.</text>
</comment>
<evidence type="ECO:0000313" key="4">
    <source>
        <dbReference type="Proteomes" id="UP000064967"/>
    </source>
</evidence>
<feature type="domain" description="Capsule synthesis protein CapA" evidence="2">
    <location>
        <begin position="44"/>
        <end position="325"/>
    </location>
</feature>
<proteinExistence type="inferred from homology"/>
<dbReference type="CDD" id="cd07381">
    <property type="entry name" value="MPP_CapA"/>
    <property type="match status" value="1"/>
</dbReference>
<dbReference type="InterPro" id="IPR052169">
    <property type="entry name" value="CW_Biosynth-Accessory"/>
</dbReference>
<reference evidence="3 4" key="1">
    <citation type="submission" date="2015-08" db="EMBL/GenBank/DDBJ databases">
        <authorList>
            <person name="Babu N.S."/>
            <person name="Beckwith C.J."/>
            <person name="Beseler K.G."/>
            <person name="Brison A."/>
            <person name="Carone J.V."/>
            <person name="Caskin T.P."/>
            <person name="Diamond M."/>
            <person name="Durham M.E."/>
            <person name="Foxe J.M."/>
            <person name="Go M."/>
            <person name="Henderson B.A."/>
            <person name="Jones I.B."/>
            <person name="McGettigan J.A."/>
            <person name="Micheletti S.J."/>
            <person name="Nasrallah M.E."/>
            <person name="Ortiz D."/>
            <person name="Piller C.R."/>
            <person name="Privatt S.R."/>
            <person name="Schneider S.L."/>
            <person name="Sharp S."/>
            <person name="Smith T.C."/>
            <person name="Stanton J.D."/>
            <person name="Ullery H.E."/>
            <person name="Wilson R.J."/>
            <person name="Serrano M.G."/>
            <person name="Buck G."/>
            <person name="Lee V."/>
            <person name="Wang Y."/>
            <person name="Carvalho R."/>
            <person name="Voegtly L."/>
            <person name="Shi R."/>
            <person name="Duckworth R."/>
            <person name="Johnson A."/>
            <person name="Loviza R."/>
            <person name="Walstead R."/>
            <person name="Shah Z."/>
            <person name="Kiflezghi M."/>
            <person name="Wade K."/>
            <person name="Ball S.L."/>
            <person name="Bradley K.W."/>
            <person name="Asai D.J."/>
            <person name="Bowman C.A."/>
            <person name="Russell D.A."/>
            <person name="Pope W.H."/>
            <person name="Jacobs-Sera D."/>
            <person name="Hendrix R.W."/>
            <person name="Hatfull G.F."/>
        </authorList>
    </citation>
    <scope>NUCLEOTIDE SEQUENCE [LARGE SCALE GENOMIC DNA]</scope>
    <source>
        <strain evidence="3 4">DSM 27648</strain>
    </source>
</reference>